<evidence type="ECO:0000313" key="2">
    <source>
        <dbReference type="EMBL" id="CAD7575647.1"/>
    </source>
</evidence>
<sequence>MENSNVAPKTKKRGRNRLQVSFKMSGYNQDPRYGGQPETYWGDQTQQASSINFDMSGNNFGQELDFQSFDAQPPPEGSYTGAPLYGSNPYLNPSGNASGYHGDIFTPPASGNAQPGFVEKGGEFEEEPPLLEGIYHSSVHWRSQWGVGGSGVSGLNQLPPPPPPHHPPTSFSSLKLLKSYMRNSTNEDRLNGLHVHTSRGVSYEPVWKNARSGNVEFAPDLGISGPDMHQF</sequence>
<accession>A0A7R9JAE4</accession>
<gene>
    <name evidence="2" type="ORF">TCMB3V08_LOCUS8233</name>
</gene>
<name>A0A7R9JAE4_TIMCA</name>
<dbReference type="AlphaFoldDB" id="A0A7R9JAE4"/>
<evidence type="ECO:0000256" key="1">
    <source>
        <dbReference type="SAM" id="MobiDB-lite"/>
    </source>
</evidence>
<feature type="region of interest" description="Disordered" evidence="1">
    <location>
        <begin position="1"/>
        <end position="46"/>
    </location>
</feature>
<dbReference type="EMBL" id="OE183416">
    <property type="protein sequence ID" value="CAD7575647.1"/>
    <property type="molecule type" value="Genomic_DNA"/>
</dbReference>
<reference evidence="2" key="1">
    <citation type="submission" date="2020-11" db="EMBL/GenBank/DDBJ databases">
        <authorList>
            <person name="Tran Van P."/>
        </authorList>
    </citation>
    <scope>NUCLEOTIDE SEQUENCE</scope>
</reference>
<organism evidence="2">
    <name type="scientific">Timema californicum</name>
    <name type="common">California timema</name>
    <name type="synonym">Walking stick</name>
    <dbReference type="NCBI Taxonomy" id="61474"/>
    <lineage>
        <taxon>Eukaryota</taxon>
        <taxon>Metazoa</taxon>
        <taxon>Ecdysozoa</taxon>
        <taxon>Arthropoda</taxon>
        <taxon>Hexapoda</taxon>
        <taxon>Insecta</taxon>
        <taxon>Pterygota</taxon>
        <taxon>Neoptera</taxon>
        <taxon>Polyneoptera</taxon>
        <taxon>Phasmatodea</taxon>
        <taxon>Timematodea</taxon>
        <taxon>Timematoidea</taxon>
        <taxon>Timematidae</taxon>
        <taxon>Timema</taxon>
    </lineage>
</organism>
<protein>
    <submittedName>
        <fullName evidence="2">(California timema) hypothetical protein</fullName>
    </submittedName>
</protein>
<proteinExistence type="predicted"/>